<accession>A0ABT2GWT8</accession>
<comment type="similarity">
    <text evidence="1">Belongs to the DprA/Smf family.</text>
</comment>
<sequence length="295" mass="30852">MTATSTSHPFPAPLVDDDTAARVALAAAGVSGDIAVSIGIRVFGGASRFVAAVHDQHDAIVPLTNASRSRIRTYATAAHVVRILERTAKRGLGILTPLHDSWPAQFGAMRGAAPLLLWVRGDEWALSAPSIAMAGAASPSQQERQTAIELATGLASRGWVLVSGTNKAIDSLVWRSAEAMKSQSITLSATGFAEQPSATRFGVQVSELPPGFEASIESQRRAKQLVAAIAGKVIIDESSASSTNLAMLHAATAMKRPVGLLPCTLGSRDVSLPPRTGPLRGATVITSIRDADHFH</sequence>
<name>A0ABT2GWT8_9MICO</name>
<evidence type="ECO:0000259" key="2">
    <source>
        <dbReference type="Pfam" id="PF02481"/>
    </source>
</evidence>
<dbReference type="PANTHER" id="PTHR43022:SF1">
    <property type="entry name" value="PROTEIN SMF"/>
    <property type="match status" value="1"/>
</dbReference>
<evidence type="ECO:0000313" key="4">
    <source>
        <dbReference type="Proteomes" id="UP001165586"/>
    </source>
</evidence>
<dbReference type="Gene3D" id="3.40.50.450">
    <property type="match status" value="1"/>
</dbReference>
<dbReference type="Pfam" id="PF02481">
    <property type="entry name" value="DNA_processg_A"/>
    <property type="match status" value="1"/>
</dbReference>
<dbReference type="InterPro" id="IPR003488">
    <property type="entry name" value="DprA"/>
</dbReference>
<keyword evidence="4" id="KW-1185">Reference proteome</keyword>
<comment type="caution">
    <text evidence="3">The sequence shown here is derived from an EMBL/GenBank/DDBJ whole genome shotgun (WGS) entry which is preliminary data.</text>
</comment>
<dbReference type="EMBL" id="JANLCJ010000001">
    <property type="protein sequence ID" value="MCS5732424.1"/>
    <property type="molecule type" value="Genomic_DNA"/>
</dbReference>
<feature type="domain" description="Smf/DprA SLOG" evidence="2">
    <location>
        <begin position="94"/>
        <end position="267"/>
    </location>
</feature>
<dbReference type="PANTHER" id="PTHR43022">
    <property type="entry name" value="PROTEIN SMF"/>
    <property type="match status" value="1"/>
</dbReference>
<organism evidence="3 4">
    <name type="scientific">Herbiconiux daphne</name>
    <dbReference type="NCBI Taxonomy" id="2970914"/>
    <lineage>
        <taxon>Bacteria</taxon>
        <taxon>Bacillati</taxon>
        <taxon>Actinomycetota</taxon>
        <taxon>Actinomycetes</taxon>
        <taxon>Micrococcales</taxon>
        <taxon>Microbacteriaceae</taxon>
        <taxon>Herbiconiux</taxon>
    </lineage>
</organism>
<dbReference type="Proteomes" id="UP001165586">
    <property type="component" value="Unassembled WGS sequence"/>
</dbReference>
<dbReference type="InterPro" id="IPR057666">
    <property type="entry name" value="DrpA_SLOG"/>
</dbReference>
<evidence type="ECO:0000313" key="3">
    <source>
        <dbReference type="EMBL" id="MCS5732424.1"/>
    </source>
</evidence>
<dbReference type="RefSeq" id="WP_259537042.1">
    <property type="nucleotide sequence ID" value="NZ_JANLCJ010000001.1"/>
</dbReference>
<protein>
    <submittedName>
        <fullName evidence="3">DNA-processing protein DprA</fullName>
    </submittedName>
</protein>
<reference evidence="3" key="1">
    <citation type="submission" date="2022-08" db="EMBL/GenBank/DDBJ databases">
        <authorList>
            <person name="Deng Y."/>
            <person name="Han X.-F."/>
            <person name="Zhang Y.-Q."/>
        </authorList>
    </citation>
    <scope>NUCLEOTIDE SEQUENCE</scope>
    <source>
        <strain evidence="3">CPCC 203386</strain>
    </source>
</reference>
<dbReference type="SUPFAM" id="SSF102405">
    <property type="entry name" value="MCP/YpsA-like"/>
    <property type="match status" value="1"/>
</dbReference>
<evidence type="ECO:0000256" key="1">
    <source>
        <dbReference type="ARBA" id="ARBA00006525"/>
    </source>
</evidence>
<proteinExistence type="inferred from homology"/>
<gene>
    <name evidence="3" type="ORF">N1032_01530</name>
</gene>